<proteinExistence type="predicted"/>
<protein>
    <recommendedName>
        <fullName evidence="1">RNase H type-1 domain-containing protein</fullName>
    </recommendedName>
</protein>
<keyword evidence="3" id="KW-1185">Reference proteome</keyword>
<dbReference type="Pfam" id="PF13456">
    <property type="entry name" value="RVT_3"/>
    <property type="match status" value="1"/>
</dbReference>
<evidence type="ECO:0000313" key="3">
    <source>
        <dbReference type="Proteomes" id="UP001472677"/>
    </source>
</evidence>
<evidence type="ECO:0000313" key="2">
    <source>
        <dbReference type="EMBL" id="KAK8554312.1"/>
    </source>
</evidence>
<name>A0ABR2EA19_9ROSI</name>
<organism evidence="2 3">
    <name type="scientific">Hibiscus sabdariffa</name>
    <name type="common">roselle</name>
    <dbReference type="NCBI Taxonomy" id="183260"/>
    <lineage>
        <taxon>Eukaryota</taxon>
        <taxon>Viridiplantae</taxon>
        <taxon>Streptophyta</taxon>
        <taxon>Embryophyta</taxon>
        <taxon>Tracheophyta</taxon>
        <taxon>Spermatophyta</taxon>
        <taxon>Magnoliopsida</taxon>
        <taxon>eudicotyledons</taxon>
        <taxon>Gunneridae</taxon>
        <taxon>Pentapetalae</taxon>
        <taxon>rosids</taxon>
        <taxon>malvids</taxon>
        <taxon>Malvales</taxon>
        <taxon>Malvaceae</taxon>
        <taxon>Malvoideae</taxon>
        <taxon>Hibiscus</taxon>
    </lineage>
</organism>
<evidence type="ECO:0000259" key="1">
    <source>
        <dbReference type="Pfam" id="PF13456"/>
    </source>
</evidence>
<dbReference type="InterPro" id="IPR002156">
    <property type="entry name" value="RNaseH_domain"/>
</dbReference>
<feature type="domain" description="RNase H type-1" evidence="1">
    <location>
        <begin position="96"/>
        <end position="152"/>
    </location>
</feature>
<dbReference type="Proteomes" id="UP001472677">
    <property type="component" value="Unassembled WGS sequence"/>
</dbReference>
<reference evidence="2 3" key="1">
    <citation type="journal article" date="2024" name="G3 (Bethesda)">
        <title>Genome assembly of Hibiscus sabdariffa L. provides insights into metabolisms of medicinal natural products.</title>
        <authorList>
            <person name="Kim T."/>
        </authorList>
    </citation>
    <scope>NUCLEOTIDE SEQUENCE [LARGE SCALE GENOMIC DNA]</scope>
    <source>
        <strain evidence="2">TK-2024</strain>
        <tissue evidence="2">Old leaves</tissue>
    </source>
</reference>
<comment type="caution">
    <text evidence="2">The sequence shown here is derived from an EMBL/GenBank/DDBJ whole genome shotgun (WGS) entry which is preliminary data.</text>
</comment>
<gene>
    <name evidence="2" type="ORF">V6N12_031277</name>
</gene>
<dbReference type="EMBL" id="JBBPBM010000019">
    <property type="protein sequence ID" value="KAK8554312.1"/>
    <property type="molecule type" value="Genomic_DNA"/>
</dbReference>
<accession>A0ABR2EA19</accession>
<sequence>MLANEGFWWRPGINSEVRMLKDTWGGEKQIRFSCVYNDSGLEPIRCKEFMLSDRAEWDHRNISSVFNVEDTRAILSCLIYPVHHDTLVWGQHSSGGDASNIVAKLAKRELDRSPVVSHLWSSVETLDDHPEFSVVHVRRSLNRAAHGLAQWAARDAIDFRFDYDVPTCIEHIVIEDAIFGS</sequence>